<gene>
    <name evidence="4" type="ORF">EDD38_2012</name>
    <name evidence="3" type="ORF">EDD39_1491</name>
</gene>
<dbReference type="CDD" id="cd00090">
    <property type="entry name" value="HTH_ARSR"/>
    <property type="match status" value="1"/>
</dbReference>
<comment type="caution">
    <text evidence="4">The sequence shown here is derived from an EMBL/GenBank/DDBJ whole genome shotgun (WGS) entry which is preliminary data.</text>
</comment>
<proteinExistence type="inferred from homology"/>
<dbReference type="Gene3D" id="3.30.420.40">
    <property type="match status" value="2"/>
</dbReference>
<accession>A0A3N4RLP8</accession>
<comment type="similarity">
    <text evidence="1">Belongs to the ROK (NagC/XylR) family.</text>
</comment>
<evidence type="ECO:0000313" key="3">
    <source>
        <dbReference type="EMBL" id="ROR43344.1"/>
    </source>
</evidence>
<sequence length="405" mass="41439">MVGESATVPCMTAPAAPAPSARRLRTRAALLAVLGEHGTLSRTEISRLTGLSRSAVSSAVTDLLDEGLVSETTATAATTAGRGRRAAAVTLRRAHALVLAFDFGHTHVTAAVADTSGTVLGEAAAHLDVDNHPREVLEAAGTLARQALDAAGHRLDEITAIAAGIPGALDTRTNVVRAPSTLSQWIGMDPAAELGRVFDRPVTVGNDAEMGARGERAHGTGGTVNDLVYVKASTGIGAGLLLDGRIYRGASGISGEIGHIQLPDTGTWCRCGNRGCLESVASIVEVRRRLAHVLAPGARPGEHVDLPPLDRLADIPAAARVIGEAGRTIGRVLADLVNCLNPAAIVIGGELGQAGAPLVHGIRESVDRYAQPAVAEAVEIRASRLGLRSELYGAIDAAVAAAVGG</sequence>
<dbReference type="Proteomes" id="UP000266906">
    <property type="component" value="Unassembled WGS sequence"/>
</dbReference>
<evidence type="ECO:0000256" key="1">
    <source>
        <dbReference type="ARBA" id="ARBA00006479"/>
    </source>
</evidence>
<dbReference type="Pfam" id="PF12802">
    <property type="entry name" value="MarR_2"/>
    <property type="match status" value="1"/>
</dbReference>
<dbReference type="InterPro" id="IPR043129">
    <property type="entry name" value="ATPase_NBD"/>
</dbReference>
<evidence type="ECO:0000259" key="2">
    <source>
        <dbReference type="Pfam" id="PF12802"/>
    </source>
</evidence>
<dbReference type="Proteomes" id="UP000267408">
    <property type="component" value="Unassembled WGS sequence"/>
</dbReference>
<name>A0A3N4RLP8_9ACTN</name>
<dbReference type="InterPro" id="IPR000600">
    <property type="entry name" value="ROK"/>
</dbReference>
<evidence type="ECO:0000313" key="6">
    <source>
        <dbReference type="Proteomes" id="UP000267408"/>
    </source>
</evidence>
<keyword evidence="5" id="KW-1185">Reference proteome</keyword>
<dbReference type="AlphaFoldDB" id="A0A3N4RLP8"/>
<dbReference type="OrthoDB" id="3189808at2"/>
<organism evidence="4 5">
    <name type="scientific">Kitasatospora cineracea</name>
    <dbReference type="NCBI Taxonomy" id="88074"/>
    <lineage>
        <taxon>Bacteria</taxon>
        <taxon>Bacillati</taxon>
        <taxon>Actinomycetota</taxon>
        <taxon>Actinomycetes</taxon>
        <taxon>Kitasatosporales</taxon>
        <taxon>Streptomycetaceae</taxon>
        <taxon>Kitasatospora</taxon>
    </lineage>
</organism>
<accession>A0A8G1UKM6</accession>
<dbReference type="InterPro" id="IPR036388">
    <property type="entry name" value="WH-like_DNA-bd_sf"/>
</dbReference>
<feature type="domain" description="HTH marR-type" evidence="2">
    <location>
        <begin position="26"/>
        <end position="71"/>
    </location>
</feature>
<dbReference type="InterPro" id="IPR036390">
    <property type="entry name" value="WH_DNA-bd_sf"/>
</dbReference>
<dbReference type="EMBL" id="RKQG01000001">
    <property type="protein sequence ID" value="RPE33716.1"/>
    <property type="molecule type" value="Genomic_DNA"/>
</dbReference>
<dbReference type="InterPro" id="IPR011991">
    <property type="entry name" value="ArsR-like_HTH"/>
</dbReference>
<evidence type="ECO:0000313" key="4">
    <source>
        <dbReference type="EMBL" id="RPE33716.1"/>
    </source>
</evidence>
<protein>
    <submittedName>
        <fullName evidence="4">N-acetylglucosamine repressor NagC</fullName>
    </submittedName>
</protein>
<dbReference type="PANTHER" id="PTHR18964">
    <property type="entry name" value="ROK (REPRESSOR, ORF, KINASE) FAMILY"/>
    <property type="match status" value="1"/>
</dbReference>
<dbReference type="Gene3D" id="1.10.10.10">
    <property type="entry name" value="Winged helix-like DNA-binding domain superfamily/Winged helix DNA-binding domain"/>
    <property type="match status" value="1"/>
</dbReference>
<dbReference type="GO" id="GO:0003700">
    <property type="term" value="F:DNA-binding transcription factor activity"/>
    <property type="evidence" value="ECO:0007669"/>
    <property type="project" value="InterPro"/>
</dbReference>
<dbReference type="InterPro" id="IPR000835">
    <property type="entry name" value="HTH_MarR-typ"/>
</dbReference>
<dbReference type="PANTHER" id="PTHR18964:SF173">
    <property type="entry name" value="GLUCOKINASE"/>
    <property type="match status" value="1"/>
</dbReference>
<dbReference type="EMBL" id="RJVJ01000001">
    <property type="protein sequence ID" value="ROR43344.1"/>
    <property type="molecule type" value="Genomic_DNA"/>
</dbReference>
<reference evidence="5 6" key="1">
    <citation type="submission" date="2018-11" db="EMBL/GenBank/DDBJ databases">
        <title>Sequencing the genomes of 1000 actinobacteria strains.</title>
        <authorList>
            <person name="Klenk H.-P."/>
        </authorList>
    </citation>
    <scope>NUCLEOTIDE SEQUENCE [LARGE SCALE GENOMIC DNA]</scope>
    <source>
        <strain evidence="3 6">DSM 44780</strain>
        <strain evidence="4 5">DSM 44781</strain>
    </source>
</reference>
<evidence type="ECO:0000313" key="5">
    <source>
        <dbReference type="Proteomes" id="UP000266906"/>
    </source>
</evidence>
<dbReference type="Pfam" id="PF00480">
    <property type="entry name" value="ROK"/>
    <property type="match status" value="1"/>
</dbReference>
<dbReference type="SUPFAM" id="SSF53067">
    <property type="entry name" value="Actin-like ATPase domain"/>
    <property type="match status" value="1"/>
</dbReference>
<dbReference type="SUPFAM" id="SSF46785">
    <property type="entry name" value="Winged helix' DNA-binding domain"/>
    <property type="match status" value="1"/>
</dbReference>